<keyword evidence="3" id="KW-1185">Reference proteome</keyword>
<dbReference type="Proteomes" id="UP001497453">
    <property type="component" value="Chromosome 4"/>
</dbReference>
<feature type="chain" id="PRO_5047435582" description="Rds1 protein" evidence="1">
    <location>
        <begin position="19"/>
        <end position="359"/>
    </location>
</feature>
<protein>
    <recommendedName>
        <fullName evidence="4">Rds1 protein</fullName>
    </recommendedName>
</protein>
<evidence type="ECO:0008006" key="4">
    <source>
        <dbReference type="Google" id="ProtNLM"/>
    </source>
</evidence>
<evidence type="ECO:0000313" key="3">
    <source>
        <dbReference type="Proteomes" id="UP001497453"/>
    </source>
</evidence>
<proteinExistence type="predicted"/>
<organism evidence="2 3">
    <name type="scientific">Somion occarium</name>
    <dbReference type="NCBI Taxonomy" id="3059160"/>
    <lineage>
        <taxon>Eukaryota</taxon>
        <taxon>Fungi</taxon>
        <taxon>Dikarya</taxon>
        <taxon>Basidiomycota</taxon>
        <taxon>Agaricomycotina</taxon>
        <taxon>Agaricomycetes</taxon>
        <taxon>Polyporales</taxon>
        <taxon>Cerrenaceae</taxon>
        <taxon>Somion</taxon>
    </lineage>
</organism>
<keyword evidence="1" id="KW-0732">Signal</keyword>
<name>A0ABP1DH99_9APHY</name>
<sequence length="359" mass="38638">MLLNALLAALAIASVAHAAPAGGVGLNRTADYVPLSDFDFQSLNLALQQEWLELSLFRAGINAFAPLNYSDAGLTTDDQALLQFMADQEVGHAQLLTNILGPNASQPCNYSFPFSNVSEFVDLSRKVTRVGESGVFGFLQHLDSRAAGDILGQAIATESRQQMVFRQFEGLFPMTFWFIPAITQSMAWTLQAPFLTECPSTNPRVGWQIFPGLNVTSNATSATTFANGTAGRPAISTVRPSLSETNQTLNLTWESPGLQVGPNSTYNTSSAAGEPMFAAWISQLNITYSPLTNVSNNTALTTQPGGATIFQDVRNDTDFPVINGTIFLLVTDADLFVTPYNLSQIEPHIVAGPALYTVD</sequence>
<feature type="signal peptide" evidence="1">
    <location>
        <begin position="1"/>
        <end position="18"/>
    </location>
</feature>
<dbReference type="PANTHER" id="PTHR38705">
    <property type="entry name" value="PROTEIN RDS1"/>
    <property type="match status" value="1"/>
</dbReference>
<accession>A0ABP1DH99</accession>
<evidence type="ECO:0000313" key="2">
    <source>
        <dbReference type="EMBL" id="CAL1707211.1"/>
    </source>
</evidence>
<dbReference type="EMBL" id="OZ037947">
    <property type="protein sequence ID" value="CAL1707211.1"/>
    <property type="molecule type" value="Genomic_DNA"/>
</dbReference>
<reference evidence="3" key="1">
    <citation type="submission" date="2024-04" db="EMBL/GenBank/DDBJ databases">
        <authorList>
            <person name="Shaw F."/>
            <person name="Minotto A."/>
        </authorList>
    </citation>
    <scope>NUCLEOTIDE SEQUENCE [LARGE SCALE GENOMIC DNA]</scope>
</reference>
<evidence type="ECO:0000256" key="1">
    <source>
        <dbReference type="SAM" id="SignalP"/>
    </source>
</evidence>
<gene>
    <name evidence="2" type="ORF">GFSPODELE1_LOCUS6256</name>
</gene>
<dbReference type="PANTHER" id="PTHR38705:SF1">
    <property type="entry name" value="PROTEIN RDS1"/>
    <property type="match status" value="1"/>
</dbReference>
<dbReference type="InterPro" id="IPR039254">
    <property type="entry name" value="Rds1"/>
</dbReference>
<dbReference type="Pfam" id="PF13668">
    <property type="entry name" value="Ferritin_2"/>
    <property type="match status" value="1"/>
</dbReference>